<dbReference type="Pfam" id="PF01425">
    <property type="entry name" value="Amidase"/>
    <property type="match status" value="1"/>
</dbReference>
<dbReference type="InterPro" id="IPR036928">
    <property type="entry name" value="AS_sf"/>
</dbReference>
<evidence type="ECO:0000256" key="1">
    <source>
        <dbReference type="ARBA" id="ARBA00009199"/>
    </source>
</evidence>
<dbReference type="PANTHER" id="PTHR11895:SF7">
    <property type="entry name" value="GLUTAMYL-TRNA(GLN) AMIDOTRANSFERASE SUBUNIT A, MITOCHONDRIAL"/>
    <property type="match status" value="1"/>
</dbReference>
<dbReference type="InterPro" id="IPR023631">
    <property type="entry name" value="Amidase_dom"/>
</dbReference>
<accession>A0ABY1PHV0</accession>
<gene>
    <name evidence="3" type="ORF">SAMN06265374_3628</name>
</gene>
<evidence type="ECO:0000313" key="3">
    <source>
        <dbReference type="EMBL" id="SMP32942.1"/>
    </source>
</evidence>
<dbReference type="PANTHER" id="PTHR11895">
    <property type="entry name" value="TRANSAMIDASE"/>
    <property type="match status" value="1"/>
</dbReference>
<dbReference type="RefSeq" id="WP_196220584.1">
    <property type="nucleotide sequence ID" value="NZ_BAAAEA010000001.1"/>
</dbReference>
<reference evidence="3 4" key="1">
    <citation type="submission" date="2017-05" db="EMBL/GenBank/DDBJ databases">
        <authorList>
            <person name="Varghese N."/>
            <person name="Submissions S."/>
        </authorList>
    </citation>
    <scope>NUCLEOTIDE SEQUENCE [LARGE SCALE GENOMIC DNA]</scope>
    <source>
        <strain evidence="3 4">DSM 15949</strain>
    </source>
</reference>
<evidence type="ECO:0000313" key="4">
    <source>
        <dbReference type="Proteomes" id="UP001157914"/>
    </source>
</evidence>
<dbReference type="Proteomes" id="UP001157914">
    <property type="component" value="Unassembled WGS sequence"/>
</dbReference>
<protein>
    <submittedName>
        <fullName evidence="3">Amidase</fullName>
    </submittedName>
</protein>
<dbReference type="InterPro" id="IPR000120">
    <property type="entry name" value="Amidase"/>
</dbReference>
<keyword evidence="4" id="KW-1185">Reference proteome</keyword>
<comment type="caution">
    <text evidence="3">The sequence shown here is derived from an EMBL/GenBank/DDBJ whole genome shotgun (WGS) entry which is preliminary data.</text>
</comment>
<comment type="similarity">
    <text evidence="1">Belongs to the amidase family.</text>
</comment>
<dbReference type="SUPFAM" id="SSF75304">
    <property type="entry name" value="Amidase signature (AS) enzymes"/>
    <property type="match status" value="1"/>
</dbReference>
<evidence type="ECO:0000259" key="2">
    <source>
        <dbReference type="Pfam" id="PF01425"/>
    </source>
</evidence>
<proteinExistence type="inferred from homology"/>
<sequence>MEPLWSRTAVELAEQIRTGQTTAVAVVEACLERIRSLEPVINAWEYLDPEAALAQARQCDQSAPAGPLHGVPVAVKDIFDTFDMPTAYGSSIYAGHRPQTDAESVARLRAAGAVILGKTVTTEFATFCPGKTSNPHNPAHTPGGSSSGSAAAVAARMVPLAYGSQTVGSVVRPASFNGVTGLKADYGRFSLNGVKPLAPALDTLGFFARRVDDIALILNALEGKTAASPEPKGLPNPKVAVIRTAHWETADLASKRALEATMDRLSNAGAVVSEPDLPPDFADLADVQNTFFTAGAAHSLKTEWQDHRDELSPQLQTVILEGLQQNKADLAAAEEVAARCRRHMDTLFGGTDFIIAPAAVGEAPEGLEKTGDPLFSRMWTVLHGPCISLPGFKGDTGLPVGVQLIGKRGGDETLLRWARWVENLLPEPDWPD</sequence>
<dbReference type="Gene3D" id="3.90.1300.10">
    <property type="entry name" value="Amidase signature (AS) domain"/>
    <property type="match status" value="1"/>
</dbReference>
<feature type="domain" description="Amidase" evidence="2">
    <location>
        <begin position="26"/>
        <end position="415"/>
    </location>
</feature>
<organism evidence="3 4">
    <name type="scientific">Roseibium denhamense</name>
    <dbReference type="NCBI Taxonomy" id="76305"/>
    <lineage>
        <taxon>Bacteria</taxon>
        <taxon>Pseudomonadati</taxon>
        <taxon>Pseudomonadota</taxon>
        <taxon>Alphaproteobacteria</taxon>
        <taxon>Hyphomicrobiales</taxon>
        <taxon>Stappiaceae</taxon>
        <taxon>Roseibium</taxon>
    </lineage>
</organism>
<name>A0ABY1PHV0_9HYPH</name>
<dbReference type="EMBL" id="FXTT01000005">
    <property type="protein sequence ID" value="SMP32942.1"/>
    <property type="molecule type" value="Genomic_DNA"/>
</dbReference>